<keyword evidence="1" id="KW-0812">Transmembrane</keyword>
<keyword evidence="3" id="KW-1185">Reference proteome</keyword>
<protein>
    <submittedName>
        <fullName evidence="2">Uncharacterized protein</fullName>
    </submittedName>
</protein>
<accession>A0A4Y1WWT4</accession>
<feature type="transmembrane region" description="Helical" evidence="1">
    <location>
        <begin position="6"/>
        <end position="26"/>
    </location>
</feature>
<keyword evidence="1" id="KW-1133">Transmembrane helix</keyword>
<dbReference type="GeneID" id="78342601"/>
<evidence type="ECO:0000313" key="2">
    <source>
        <dbReference type="EMBL" id="BBL04568.1"/>
    </source>
</evidence>
<name>A0A4Y1WWT4_9BACT</name>
<proteinExistence type="predicted"/>
<keyword evidence="1" id="KW-0472">Membrane</keyword>
<gene>
    <name evidence="2" type="ORF">A5CBH24_18810</name>
</gene>
<reference evidence="3" key="1">
    <citation type="submission" date="2019-06" db="EMBL/GenBank/DDBJ databases">
        <title>Alistipes onderdonkii subsp. vulgaris subsp. nov., Alistipes dispar sp. nov. and Alistipes communis sp. nov., isolated from human faeces, and creation of Alistipes onderdonkii subsp. onderdonkii subsp. nov.</title>
        <authorList>
            <person name="Sakamoto M."/>
            <person name="Ikeyama N."/>
            <person name="Ogata Y."/>
            <person name="Suda W."/>
            <person name="Iino T."/>
            <person name="Hattori M."/>
            <person name="Ohkuma M."/>
        </authorList>
    </citation>
    <scope>NUCLEOTIDE SEQUENCE [LARGE SCALE GENOMIC DNA]</scope>
    <source>
        <strain evidence="3">5CBH24</strain>
    </source>
</reference>
<dbReference type="KEGG" id="acou:A5CBH24_18810"/>
<feature type="transmembrane region" description="Helical" evidence="1">
    <location>
        <begin position="47"/>
        <end position="65"/>
    </location>
</feature>
<dbReference type="OrthoDB" id="1027344at2"/>
<organism evidence="2 3">
    <name type="scientific">Alistipes communis</name>
    <dbReference type="NCBI Taxonomy" id="2585118"/>
    <lineage>
        <taxon>Bacteria</taxon>
        <taxon>Pseudomonadati</taxon>
        <taxon>Bacteroidota</taxon>
        <taxon>Bacteroidia</taxon>
        <taxon>Bacteroidales</taxon>
        <taxon>Rikenellaceae</taxon>
        <taxon>Alistipes</taxon>
    </lineage>
</organism>
<sequence>MMKIVYNRFIPFGRFTALTVLVWLFVKEGVALTARLLNHEKIHMRQQLEIVAVCLLGTVAAHLLFGVSAWWMLAAVPAPLLIYGLSVAIEVLLPPYNRAYGNSCFETEAIYNQHDPLYTRRWWRHLFAWITYIPNRKYPYIPPEKRPPMMKN</sequence>
<dbReference type="AlphaFoldDB" id="A0A4Y1WWT4"/>
<dbReference type="EMBL" id="AP019735">
    <property type="protein sequence ID" value="BBL04568.1"/>
    <property type="molecule type" value="Genomic_DNA"/>
</dbReference>
<dbReference type="RefSeq" id="WP_141412989.1">
    <property type="nucleotide sequence ID" value="NZ_AP019735.1"/>
</dbReference>
<evidence type="ECO:0000313" key="3">
    <source>
        <dbReference type="Proteomes" id="UP000318946"/>
    </source>
</evidence>
<dbReference type="Proteomes" id="UP000318946">
    <property type="component" value="Chromosome"/>
</dbReference>
<evidence type="ECO:0000256" key="1">
    <source>
        <dbReference type="SAM" id="Phobius"/>
    </source>
</evidence>